<keyword evidence="3" id="KW-1185">Reference proteome</keyword>
<dbReference type="EMBL" id="KZ084088">
    <property type="protein sequence ID" value="OSD07356.1"/>
    <property type="molecule type" value="Genomic_DNA"/>
</dbReference>
<dbReference type="Proteomes" id="UP000193067">
    <property type="component" value="Unassembled WGS sequence"/>
</dbReference>
<evidence type="ECO:0000313" key="2">
    <source>
        <dbReference type="EMBL" id="OSD07356.1"/>
    </source>
</evidence>
<feature type="compositionally biased region" description="Basic residues" evidence="1">
    <location>
        <begin position="70"/>
        <end position="87"/>
    </location>
</feature>
<feature type="region of interest" description="Disordered" evidence="1">
    <location>
        <begin position="32"/>
        <end position="92"/>
    </location>
</feature>
<sequence>MHVFTSHTSTDGPCSSFRCSCSSTSTSLATYHRRPAHSHSNGDRVGLSTPFRGFHPTRRPGQRLSLSSLHRPHHITHSPHTHTHTRAGRGPSNCQIRPPIASHRCTMNDGRVCVTLSFEARTDGRTDGGGAHMCTYVYTPIAEGADPPAPGETRWTPKPPIWPGARCEEGAEEGVYGGQDVVVHNMEEADRCTLVARLVEADFFYVHYVNNWDERQTDRQRKRER</sequence>
<proteinExistence type="predicted"/>
<protein>
    <submittedName>
        <fullName evidence="2">Uncharacterized protein</fullName>
    </submittedName>
</protein>
<reference evidence="2 3" key="1">
    <citation type="journal article" date="2015" name="Biotechnol. Biofuels">
        <title>Enhanced degradation of softwood versus hardwood by the white-rot fungus Pycnoporus coccineus.</title>
        <authorList>
            <person name="Couturier M."/>
            <person name="Navarro D."/>
            <person name="Chevret D."/>
            <person name="Henrissat B."/>
            <person name="Piumi F."/>
            <person name="Ruiz-Duenas F.J."/>
            <person name="Martinez A.T."/>
            <person name="Grigoriev I.V."/>
            <person name="Riley R."/>
            <person name="Lipzen A."/>
            <person name="Berrin J.G."/>
            <person name="Master E.R."/>
            <person name="Rosso M.N."/>
        </authorList>
    </citation>
    <scope>NUCLEOTIDE SEQUENCE [LARGE SCALE GENOMIC DNA]</scope>
    <source>
        <strain evidence="2 3">BRFM310</strain>
    </source>
</reference>
<gene>
    <name evidence="2" type="ORF">PYCCODRAFT_602567</name>
</gene>
<evidence type="ECO:0000256" key="1">
    <source>
        <dbReference type="SAM" id="MobiDB-lite"/>
    </source>
</evidence>
<organism evidence="2 3">
    <name type="scientific">Trametes coccinea (strain BRFM310)</name>
    <name type="common">Pycnoporus coccineus</name>
    <dbReference type="NCBI Taxonomy" id="1353009"/>
    <lineage>
        <taxon>Eukaryota</taxon>
        <taxon>Fungi</taxon>
        <taxon>Dikarya</taxon>
        <taxon>Basidiomycota</taxon>
        <taxon>Agaricomycotina</taxon>
        <taxon>Agaricomycetes</taxon>
        <taxon>Polyporales</taxon>
        <taxon>Polyporaceae</taxon>
        <taxon>Trametes</taxon>
    </lineage>
</organism>
<evidence type="ECO:0000313" key="3">
    <source>
        <dbReference type="Proteomes" id="UP000193067"/>
    </source>
</evidence>
<name>A0A1Y2J1U2_TRAC3</name>
<dbReference type="AlphaFoldDB" id="A0A1Y2J1U2"/>
<accession>A0A1Y2J1U2</accession>